<dbReference type="Proteomes" id="UP000051006">
    <property type="component" value="Unassembled WGS sequence"/>
</dbReference>
<protein>
    <recommendedName>
        <fullName evidence="1">Xaa-Pro dipeptidyl-peptidase-like domain-containing protein</fullName>
    </recommendedName>
</protein>
<dbReference type="Pfam" id="PF02129">
    <property type="entry name" value="Peptidase_S15"/>
    <property type="match status" value="1"/>
</dbReference>
<dbReference type="GO" id="GO:0016787">
    <property type="term" value="F:hydrolase activity"/>
    <property type="evidence" value="ECO:0007669"/>
    <property type="project" value="InterPro"/>
</dbReference>
<evidence type="ECO:0000259" key="1">
    <source>
        <dbReference type="Pfam" id="PF02129"/>
    </source>
</evidence>
<gene>
    <name evidence="2" type="ORF">IV57_GL000774</name>
</gene>
<keyword evidence="3" id="KW-1185">Reference proteome</keyword>
<dbReference type="STRING" id="993692.IV57_GL000774"/>
<dbReference type="EMBL" id="JQCF01000016">
    <property type="protein sequence ID" value="KRN98861.1"/>
    <property type="molecule type" value="Genomic_DNA"/>
</dbReference>
<dbReference type="SUPFAM" id="SSF53474">
    <property type="entry name" value="alpha/beta-Hydrolases"/>
    <property type="match status" value="1"/>
</dbReference>
<dbReference type="PANTHER" id="PTHR47751">
    <property type="entry name" value="SUPERFAMILY HYDROLASE, PUTATIVE (AFU_ORTHOLOGUE AFUA_2G16580)-RELATED"/>
    <property type="match status" value="1"/>
</dbReference>
<accession>A0A0R2LJT5</accession>
<dbReference type="InterPro" id="IPR051411">
    <property type="entry name" value="Polyketide_trans_af380"/>
</dbReference>
<dbReference type="InterPro" id="IPR029058">
    <property type="entry name" value="AB_hydrolase_fold"/>
</dbReference>
<dbReference type="Gene3D" id="3.40.50.1820">
    <property type="entry name" value="alpha/beta hydrolase"/>
    <property type="match status" value="1"/>
</dbReference>
<dbReference type="OrthoDB" id="9805123at2"/>
<evidence type="ECO:0000313" key="2">
    <source>
        <dbReference type="EMBL" id="KRN98861.1"/>
    </source>
</evidence>
<dbReference type="Gene3D" id="1.10.10.800">
    <property type="match status" value="1"/>
</dbReference>
<dbReference type="RefSeq" id="WP_057881114.1">
    <property type="nucleotide sequence ID" value="NZ_JQCF01000016.1"/>
</dbReference>
<sequence length="299" mass="33180">MDEVEKIVAIKAPLEEYNSTPVVFDNEDSGLKLSGIVYTPVNMKADAKLPGLVVQGPMGATKEQTQSLYAQLMAIKGYVTMVYDYSYLGASQGQPRGTEDPNVKASDIKSAITFLSTYKNVDAKHLGAIGICGSGVYLPLEALHETRLNAIVSVNPFTVIDTVKTAPEEEIQAQKDLYEKTGKATRLDLIEPGSEGAEYYFDYKRGAAVNRVEFVSWSQLDWQKFHPTEIVKDLKQPYLMICGENAFTRPGAEVMFKNAGSENKKLVIIPKARHFDLYDGEDYVPTAIENITEFLKENI</sequence>
<dbReference type="PATRIC" id="fig|993692.3.peg.782"/>
<dbReference type="InterPro" id="IPR000383">
    <property type="entry name" value="Xaa-Pro-like_dom"/>
</dbReference>
<proteinExistence type="predicted"/>
<dbReference type="PANTHER" id="PTHR47751:SF1">
    <property type="entry name" value="SUPERFAMILY HYDROLASE, PUTATIVE (AFU_ORTHOLOGUE AFUA_2G16580)-RELATED"/>
    <property type="match status" value="1"/>
</dbReference>
<comment type="caution">
    <text evidence="2">The sequence shown here is derived from an EMBL/GenBank/DDBJ whole genome shotgun (WGS) entry which is preliminary data.</text>
</comment>
<dbReference type="AlphaFoldDB" id="A0A0R2LJT5"/>
<evidence type="ECO:0000313" key="3">
    <source>
        <dbReference type="Proteomes" id="UP000051006"/>
    </source>
</evidence>
<feature type="domain" description="Xaa-Pro dipeptidyl-peptidase-like" evidence="1">
    <location>
        <begin position="30"/>
        <end position="156"/>
    </location>
</feature>
<reference evidence="2 3" key="1">
    <citation type="journal article" date="2015" name="Genome Announc.">
        <title>Expanding the biotechnology potential of lactobacilli through comparative genomics of 213 strains and associated genera.</title>
        <authorList>
            <person name="Sun Z."/>
            <person name="Harris H.M."/>
            <person name="McCann A."/>
            <person name="Guo C."/>
            <person name="Argimon S."/>
            <person name="Zhang W."/>
            <person name="Yang X."/>
            <person name="Jeffery I.B."/>
            <person name="Cooney J.C."/>
            <person name="Kagawa T.F."/>
            <person name="Liu W."/>
            <person name="Song Y."/>
            <person name="Salvetti E."/>
            <person name="Wrobel A."/>
            <person name="Rasinkangas P."/>
            <person name="Parkhill J."/>
            <person name="Rea M.C."/>
            <person name="O'Sullivan O."/>
            <person name="Ritari J."/>
            <person name="Douillard F.P."/>
            <person name="Paul Ross R."/>
            <person name="Yang R."/>
            <person name="Briner A.E."/>
            <person name="Felis G.E."/>
            <person name="de Vos W.M."/>
            <person name="Barrangou R."/>
            <person name="Klaenhammer T.R."/>
            <person name="Caufield P.W."/>
            <person name="Cui Y."/>
            <person name="Zhang H."/>
            <person name="O'Toole P.W."/>
        </authorList>
    </citation>
    <scope>NUCLEOTIDE SEQUENCE [LARGE SCALE GENOMIC DNA]</scope>
    <source>
        <strain evidence="2 3">DSM 24716</strain>
    </source>
</reference>
<name>A0A0R2LJT5_9LACO</name>
<organism evidence="2 3">
    <name type="scientific">Companilactobacillus kimchiensis</name>
    <dbReference type="NCBI Taxonomy" id="993692"/>
    <lineage>
        <taxon>Bacteria</taxon>
        <taxon>Bacillati</taxon>
        <taxon>Bacillota</taxon>
        <taxon>Bacilli</taxon>
        <taxon>Lactobacillales</taxon>
        <taxon>Lactobacillaceae</taxon>
        <taxon>Companilactobacillus</taxon>
    </lineage>
</organism>